<dbReference type="InterPro" id="IPR001867">
    <property type="entry name" value="OmpR/PhoB-type_DNA-bd"/>
</dbReference>
<dbReference type="GO" id="GO:0005829">
    <property type="term" value="C:cytosol"/>
    <property type="evidence" value="ECO:0007669"/>
    <property type="project" value="TreeGrafter"/>
</dbReference>
<dbReference type="SUPFAM" id="SSF46894">
    <property type="entry name" value="C-terminal effector domain of the bipartite response regulators"/>
    <property type="match status" value="1"/>
</dbReference>
<gene>
    <name evidence="12" type="primary">walR_3</name>
    <name evidence="12" type="ORF">OXPF_07270</name>
</gene>
<dbReference type="Pfam" id="PF00072">
    <property type="entry name" value="Response_reg"/>
    <property type="match status" value="1"/>
</dbReference>
<feature type="domain" description="Response regulatory" evidence="10">
    <location>
        <begin position="8"/>
        <end position="121"/>
    </location>
</feature>
<dbReference type="InterPro" id="IPR039420">
    <property type="entry name" value="WalR-like"/>
</dbReference>
<dbReference type="SMART" id="SM00862">
    <property type="entry name" value="Trans_reg_C"/>
    <property type="match status" value="1"/>
</dbReference>
<dbReference type="InterPro" id="IPR036388">
    <property type="entry name" value="WH-like_DNA-bd_sf"/>
</dbReference>
<reference evidence="12 13" key="1">
    <citation type="submission" date="2015-09" db="EMBL/GenBank/DDBJ databases">
        <title>Genome sequence of Oxobacter pfennigii DSM 3222.</title>
        <authorList>
            <person name="Poehlein A."/>
            <person name="Bengelsdorf F.R."/>
            <person name="Schiel-Bengelsdorf B."/>
            <person name="Duerre P."/>
            <person name="Daniel R."/>
        </authorList>
    </citation>
    <scope>NUCLEOTIDE SEQUENCE [LARGE SCALE GENOMIC DNA]</scope>
    <source>
        <strain evidence="12 13">DSM 3222</strain>
    </source>
</reference>
<dbReference type="FunFam" id="3.40.50.2300:FF:000001">
    <property type="entry name" value="DNA-binding response regulator PhoB"/>
    <property type="match status" value="1"/>
</dbReference>
<dbReference type="GO" id="GO:0000156">
    <property type="term" value="F:phosphorelay response regulator activity"/>
    <property type="evidence" value="ECO:0007669"/>
    <property type="project" value="TreeGrafter"/>
</dbReference>
<dbReference type="Pfam" id="PF00486">
    <property type="entry name" value="Trans_reg_C"/>
    <property type="match status" value="1"/>
</dbReference>
<dbReference type="Gene3D" id="6.10.250.690">
    <property type="match status" value="1"/>
</dbReference>
<proteinExistence type="predicted"/>
<dbReference type="PANTHER" id="PTHR48111">
    <property type="entry name" value="REGULATOR OF RPOS"/>
    <property type="match status" value="1"/>
</dbReference>
<comment type="function">
    <text evidence="7">May play the central regulatory role in sporulation. It may be an element of the effector pathway responsible for the activation of sporulation genes in response to nutritional stress. Spo0A may act in concert with spo0H (a sigma factor) to control the expression of some genes that are critical to the sporulation process.</text>
</comment>
<organism evidence="12 13">
    <name type="scientific">Oxobacter pfennigii</name>
    <dbReference type="NCBI Taxonomy" id="36849"/>
    <lineage>
        <taxon>Bacteria</taxon>
        <taxon>Bacillati</taxon>
        <taxon>Bacillota</taxon>
        <taxon>Clostridia</taxon>
        <taxon>Eubacteriales</taxon>
        <taxon>Clostridiaceae</taxon>
        <taxon>Oxobacter</taxon>
    </lineage>
</organism>
<dbReference type="InterPro" id="IPR016032">
    <property type="entry name" value="Sig_transdc_resp-reg_C-effctor"/>
</dbReference>
<dbReference type="CDD" id="cd00383">
    <property type="entry name" value="trans_reg_C"/>
    <property type="match status" value="1"/>
</dbReference>
<keyword evidence="4" id="KW-0805">Transcription regulation</keyword>
<evidence type="ECO:0000256" key="7">
    <source>
        <dbReference type="ARBA" id="ARBA00024867"/>
    </source>
</evidence>
<dbReference type="STRING" id="36849.OXPF_07270"/>
<keyword evidence="3" id="KW-0902">Two-component regulatory system</keyword>
<name>A0A0P8WCL5_9CLOT</name>
<dbReference type="RefSeq" id="WP_054873843.1">
    <property type="nucleotide sequence ID" value="NZ_LKET01000021.1"/>
</dbReference>
<dbReference type="Gene3D" id="3.40.50.2300">
    <property type="match status" value="1"/>
</dbReference>
<evidence type="ECO:0000256" key="5">
    <source>
        <dbReference type="ARBA" id="ARBA00023125"/>
    </source>
</evidence>
<keyword evidence="13" id="KW-1185">Reference proteome</keyword>
<evidence type="ECO:0000259" key="10">
    <source>
        <dbReference type="PROSITE" id="PS50110"/>
    </source>
</evidence>
<accession>A0A0P8WCL5</accession>
<dbReference type="InterPro" id="IPR011006">
    <property type="entry name" value="CheY-like_superfamily"/>
</dbReference>
<keyword evidence="2 8" id="KW-0597">Phosphoprotein</keyword>
<evidence type="ECO:0000256" key="1">
    <source>
        <dbReference type="ARBA" id="ARBA00018672"/>
    </source>
</evidence>
<dbReference type="EMBL" id="LKET01000021">
    <property type="protein sequence ID" value="KPU45494.1"/>
    <property type="molecule type" value="Genomic_DNA"/>
</dbReference>
<keyword evidence="5 9" id="KW-0238">DNA-binding</keyword>
<dbReference type="FunFam" id="1.10.10.10:FF:000018">
    <property type="entry name" value="DNA-binding response regulator ResD"/>
    <property type="match status" value="1"/>
</dbReference>
<sequence>MREKRSKNILIIEDEIMVSEVLSAYLEKEGYSVYCSNKGIDGLKLFEEIDFKLVILDLMLPDIEGEEICRAIRKISDVYIFMLTAKGTLNDRVEGLNMGADEYLVKPFSPRELTARVNALFRRIINNKASDMSIKNGDIEINPEDRSVKVKGDYVQLTPNEFDILYVLALNKGKVLTREQLIQKVFGLEFEGYDRTIDVHIKNIRKKIEEDSRNPKFIITVTRIGYKFGGDN</sequence>
<evidence type="ECO:0000256" key="3">
    <source>
        <dbReference type="ARBA" id="ARBA00023012"/>
    </source>
</evidence>
<dbReference type="SUPFAM" id="SSF52172">
    <property type="entry name" value="CheY-like"/>
    <property type="match status" value="1"/>
</dbReference>
<dbReference type="PATRIC" id="fig|36849.3.peg.778"/>
<protein>
    <recommendedName>
        <fullName evidence="1">Stage 0 sporulation protein A homolog</fullName>
    </recommendedName>
</protein>
<feature type="domain" description="OmpR/PhoB-type" evidence="11">
    <location>
        <begin position="131"/>
        <end position="230"/>
    </location>
</feature>
<dbReference type="GO" id="GO:0032993">
    <property type="term" value="C:protein-DNA complex"/>
    <property type="evidence" value="ECO:0007669"/>
    <property type="project" value="TreeGrafter"/>
</dbReference>
<feature type="modified residue" description="4-aspartylphosphate" evidence="8">
    <location>
        <position position="57"/>
    </location>
</feature>
<evidence type="ECO:0000256" key="2">
    <source>
        <dbReference type="ARBA" id="ARBA00022553"/>
    </source>
</evidence>
<dbReference type="GO" id="GO:0006355">
    <property type="term" value="P:regulation of DNA-templated transcription"/>
    <property type="evidence" value="ECO:0007669"/>
    <property type="project" value="InterPro"/>
</dbReference>
<evidence type="ECO:0000256" key="6">
    <source>
        <dbReference type="ARBA" id="ARBA00023163"/>
    </source>
</evidence>
<evidence type="ECO:0000256" key="8">
    <source>
        <dbReference type="PROSITE-ProRule" id="PRU00169"/>
    </source>
</evidence>
<dbReference type="GO" id="GO:0000976">
    <property type="term" value="F:transcription cis-regulatory region binding"/>
    <property type="evidence" value="ECO:0007669"/>
    <property type="project" value="TreeGrafter"/>
</dbReference>
<dbReference type="OrthoDB" id="9802426at2"/>
<dbReference type="PANTHER" id="PTHR48111:SF73">
    <property type="entry name" value="ALKALINE PHOSPHATASE SYNTHESIS TRANSCRIPTIONAL REGULATORY PROTEIN PHOP"/>
    <property type="match status" value="1"/>
</dbReference>
<dbReference type="AlphaFoldDB" id="A0A0P8WCL5"/>
<dbReference type="PROSITE" id="PS50110">
    <property type="entry name" value="RESPONSE_REGULATORY"/>
    <property type="match status" value="1"/>
</dbReference>
<evidence type="ECO:0000256" key="9">
    <source>
        <dbReference type="PROSITE-ProRule" id="PRU01091"/>
    </source>
</evidence>
<dbReference type="Gene3D" id="1.10.10.10">
    <property type="entry name" value="Winged helix-like DNA-binding domain superfamily/Winged helix DNA-binding domain"/>
    <property type="match status" value="1"/>
</dbReference>
<feature type="DNA-binding region" description="OmpR/PhoB-type" evidence="9">
    <location>
        <begin position="131"/>
        <end position="230"/>
    </location>
</feature>
<keyword evidence="6" id="KW-0804">Transcription</keyword>
<comment type="caution">
    <text evidence="12">The sequence shown here is derived from an EMBL/GenBank/DDBJ whole genome shotgun (WGS) entry which is preliminary data.</text>
</comment>
<dbReference type="PROSITE" id="PS51755">
    <property type="entry name" value="OMPR_PHOB"/>
    <property type="match status" value="1"/>
</dbReference>
<evidence type="ECO:0000313" key="12">
    <source>
        <dbReference type="EMBL" id="KPU45494.1"/>
    </source>
</evidence>
<evidence type="ECO:0000259" key="11">
    <source>
        <dbReference type="PROSITE" id="PS51755"/>
    </source>
</evidence>
<evidence type="ECO:0000313" key="13">
    <source>
        <dbReference type="Proteomes" id="UP000050326"/>
    </source>
</evidence>
<dbReference type="InterPro" id="IPR001789">
    <property type="entry name" value="Sig_transdc_resp-reg_receiver"/>
</dbReference>
<evidence type="ECO:0000256" key="4">
    <source>
        <dbReference type="ARBA" id="ARBA00023015"/>
    </source>
</evidence>
<dbReference type="Proteomes" id="UP000050326">
    <property type="component" value="Unassembled WGS sequence"/>
</dbReference>
<dbReference type="SMART" id="SM00448">
    <property type="entry name" value="REC"/>
    <property type="match status" value="1"/>
</dbReference>